<proteinExistence type="predicted"/>
<keyword evidence="11" id="KW-1185">Reference proteome</keyword>
<gene>
    <name evidence="10" type="ORF">PENNAL_c0037G11164</name>
</gene>
<accession>A0A1V6Y4B9</accession>
<keyword evidence="4" id="KW-0804">Transcription</keyword>
<feature type="coiled-coil region" evidence="6">
    <location>
        <begin position="145"/>
        <end position="172"/>
    </location>
</feature>
<organism evidence="10 11">
    <name type="scientific">Penicillium nalgiovense</name>
    <dbReference type="NCBI Taxonomy" id="60175"/>
    <lineage>
        <taxon>Eukaryota</taxon>
        <taxon>Fungi</taxon>
        <taxon>Dikarya</taxon>
        <taxon>Ascomycota</taxon>
        <taxon>Pezizomycotina</taxon>
        <taxon>Eurotiomycetes</taxon>
        <taxon>Eurotiomycetidae</taxon>
        <taxon>Eurotiales</taxon>
        <taxon>Aspergillaceae</taxon>
        <taxon>Penicillium</taxon>
    </lineage>
</organism>
<dbReference type="GO" id="GO:0006351">
    <property type="term" value="P:DNA-templated transcription"/>
    <property type="evidence" value="ECO:0007669"/>
    <property type="project" value="InterPro"/>
</dbReference>
<keyword evidence="8" id="KW-0812">Transmembrane</keyword>
<dbReference type="PANTHER" id="PTHR46910">
    <property type="entry name" value="TRANSCRIPTION FACTOR PDR1"/>
    <property type="match status" value="1"/>
</dbReference>
<feature type="region of interest" description="Disordered" evidence="7">
    <location>
        <begin position="121"/>
        <end position="140"/>
    </location>
</feature>
<feature type="compositionally biased region" description="Low complexity" evidence="7">
    <location>
        <begin position="191"/>
        <end position="205"/>
    </location>
</feature>
<evidence type="ECO:0000256" key="6">
    <source>
        <dbReference type="SAM" id="Coils"/>
    </source>
</evidence>
<dbReference type="CDD" id="cd00067">
    <property type="entry name" value="GAL4"/>
    <property type="match status" value="1"/>
</dbReference>
<dbReference type="PANTHER" id="PTHR46910:SF5">
    <property type="entry name" value="ZN(II)2CYS6 TRANSCRIPTION FACTOR (EUROFUNG)"/>
    <property type="match status" value="1"/>
</dbReference>
<dbReference type="Pfam" id="PF00172">
    <property type="entry name" value="Zn_clus"/>
    <property type="match status" value="1"/>
</dbReference>
<dbReference type="Pfam" id="PF04082">
    <property type="entry name" value="Fungal_trans"/>
    <property type="match status" value="1"/>
</dbReference>
<dbReference type="GO" id="GO:0003677">
    <property type="term" value="F:DNA binding"/>
    <property type="evidence" value="ECO:0007669"/>
    <property type="project" value="UniProtKB-KW"/>
</dbReference>
<keyword evidence="5" id="KW-0539">Nucleus</keyword>
<dbReference type="PROSITE" id="PS00463">
    <property type="entry name" value="ZN2_CY6_FUNGAL_1"/>
    <property type="match status" value="1"/>
</dbReference>
<feature type="region of interest" description="Disordered" evidence="7">
    <location>
        <begin position="177"/>
        <end position="217"/>
    </location>
</feature>
<evidence type="ECO:0000256" key="3">
    <source>
        <dbReference type="ARBA" id="ARBA00023125"/>
    </source>
</evidence>
<keyword evidence="6" id="KW-0175">Coiled coil</keyword>
<keyword evidence="1" id="KW-0479">Metal-binding</keyword>
<dbReference type="SUPFAM" id="SSF57701">
    <property type="entry name" value="Zn2/Cys6 DNA-binding domain"/>
    <property type="match status" value="1"/>
</dbReference>
<dbReference type="InterPro" id="IPR050987">
    <property type="entry name" value="AtrR-like"/>
</dbReference>
<keyword evidence="8" id="KW-1133">Transmembrane helix</keyword>
<evidence type="ECO:0000256" key="7">
    <source>
        <dbReference type="SAM" id="MobiDB-lite"/>
    </source>
</evidence>
<dbReference type="GO" id="GO:0008270">
    <property type="term" value="F:zinc ion binding"/>
    <property type="evidence" value="ECO:0007669"/>
    <property type="project" value="InterPro"/>
</dbReference>
<name>A0A1V6Y4B9_PENNA</name>
<feature type="domain" description="Zn(2)-C6 fungal-type" evidence="9">
    <location>
        <begin position="99"/>
        <end position="128"/>
    </location>
</feature>
<dbReference type="InterPro" id="IPR001138">
    <property type="entry name" value="Zn2Cys6_DnaBD"/>
</dbReference>
<evidence type="ECO:0000313" key="11">
    <source>
        <dbReference type="Proteomes" id="UP000191691"/>
    </source>
</evidence>
<evidence type="ECO:0000313" key="10">
    <source>
        <dbReference type="EMBL" id="OQE82225.1"/>
    </source>
</evidence>
<evidence type="ECO:0000256" key="4">
    <source>
        <dbReference type="ARBA" id="ARBA00023163"/>
    </source>
</evidence>
<dbReference type="OMA" id="CKPSLCW"/>
<protein>
    <recommendedName>
        <fullName evidence="9">Zn(2)-C6 fungal-type domain-containing protein</fullName>
    </recommendedName>
</protein>
<sequence length="838" mass="94223">MKISHIMIAHIRLIYIQNSIYPRSYICLPVLNRKSRPRDHTTRAKAANQTRVHNLKLLSYLNLAISTLQYTRYLEIMEPEGSDHEHERREAPSALVRRACDQCRLRKIRCDKRMPCSNCRSSSIACRSTGEGQKPTEPRRRVLISNQYEKKIDLIEERLASIESTLQQLAKNTSQLQGFTAPNPREPHFAPSPQKSAPSQPSSTPGNPLKPKGPWYLANPAIEQHDSNSVFEGSSSLTAHGAYASAFLESAVSKSSPQVLSSPKINAALASLKKIVGIQSQRREADVQGGQLPIRNARLGVRRDIRDLEMPPLSVVLDVLRKVQEKPPACFGGYVPFMSVHYFTEKCREVYFCVEDYSDTAFVVTNFGLYSVFYEYGAEEKDATIREEHQKYIQMCRDNLETALANLNILMPATYESIMALILGAMHALEISKPSVGWTLASTAMNLCQTLGYHRFTSMEHDPVPVQRQKQLLFWSVYTVLSMMSLRLGRAPSIHNYDISLPAPDESIGVPQPWGPVCVCWTRSAIIQTDIYRYLYSPEALRKPESERVTHAHRLAAEMQSKVMEPFEEFMSSNPKVSEMDLMYLATDKVNRLAIMTLIYRAIPASTDSGRFATFIPECIDTAREALEIHRQCVAALNETDYIMKISYMHWAILMSPFVPFIVIFCNIITTSNADDLARLEEFVASLQPLSTFSQSIERLYNLSSVLGTVARLYFEANTRTQTAEDQNQNLIEVGQEFDVYLSALGLAPTNPMNPANSSSQMGNLQGYLPDNPGIDVSSAELPQQNAGFPALVDSYQAQGQDSGTAAQLGNWFWGNQYMMGLLEEDLSQFNPGWPSRD</sequence>
<evidence type="ECO:0000256" key="1">
    <source>
        <dbReference type="ARBA" id="ARBA00022723"/>
    </source>
</evidence>
<dbReference type="SMART" id="SM00906">
    <property type="entry name" value="Fungal_trans"/>
    <property type="match status" value="1"/>
</dbReference>
<keyword evidence="2" id="KW-0805">Transcription regulation</keyword>
<dbReference type="InterPro" id="IPR007219">
    <property type="entry name" value="XnlR_reg_dom"/>
</dbReference>
<feature type="transmembrane region" description="Helical" evidence="8">
    <location>
        <begin position="651"/>
        <end position="670"/>
    </location>
</feature>
<evidence type="ECO:0000256" key="2">
    <source>
        <dbReference type="ARBA" id="ARBA00023015"/>
    </source>
</evidence>
<dbReference type="Proteomes" id="UP000191691">
    <property type="component" value="Unassembled WGS sequence"/>
</dbReference>
<evidence type="ECO:0000256" key="8">
    <source>
        <dbReference type="SAM" id="Phobius"/>
    </source>
</evidence>
<evidence type="ECO:0000259" key="9">
    <source>
        <dbReference type="PROSITE" id="PS50048"/>
    </source>
</evidence>
<dbReference type="GO" id="GO:0000981">
    <property type="term" value="F:DNA-binding transcription factor activity, RNA polymerase II-specific"/>
    <property type="evidence" value="ECO:0007669"/>
    <property type="project" value="InterPro"/>
</dbReference>
<evidence type="ECO:0000256" key="5">
    <source>
        <dbReference type="ARBA" id="ARBA00023242"/>
    </source>
</evidence>
<dbReference type="Gene3D" id="4.10.240.10">
    <property type="entry name" value="Zn(2)-C6 fungal-type DNA-binding domain"/>
    <property type="match status" value="1"/>
</dbReference>
<dbReference type="PROSITE" id="PS50048">
    <property type="entry name" value="ZN2_CY6_FUNGAL_2"/>
    <property type="match status" value="1"/>
</dbReference>
<dbReference type="SMART" id="SM00066">
    <property type="entry name" value="GAL4"/>
    <property type="match status" value="1"/>
</dbReference>
<dbReference type="STRING" id="60175.A0A1V6Y4B9"/>
<dbReference type="EMBL" id="MOOB01000037">
    <property type="protein sequence ID" value="OQE82225.1"/>
    <property type="molecule type" value="Genomic_DNA"/>
</dbReference>
<keyword evidence="8" id="KW-0472">Membrane</keyword>
<reference evidence="11" key="1">
    <citation type="journal article" date="2017" name="Nat. Microbiol.">
        <title>Global analysis of biosynthetic gene clusters reveals vast potential of secondary metabolite production in Penicillium species.</title>
        <authorList>
            <person name="Nielsen J.C."/>
            <person name="Grijseels S."/>
            <person name="Prigent S."/>
            <person name="Ji B."/>
            <person name="Dainat J."/>
            <person name="Nielsen K.F."/>
            <person name="Frisvad J.C."/>
            <person name="Workman M."/>
            <person name="Nielsen J."/>
        </authorList>
    </citation>
    <scope>NUCLEOTIDE SEQUENCE [LARGE SCALE GENOMIC DNA]</scope>
    <source>
        <strain evidence="11">IBT 13039</strain>
    </source>
</reference>
<dbReference type="InterPro" id="IPR036864">
    <property type="entry name" value="Zn2-C6_fun-type_DNA-bd_sf"/>
</dbReference>
<dbReference type="CDD" id="cd12148">
    <property type="entry name" value="fungal_TF_MHR"/>
    <property type="match status" value="1"/>
</dbReference>
<dbReference type="AlphaFoldDB" id="A0A1V6Y4B9"/>
<comment type="caution">
    <text evidence="10">The sequence shown here is derived from an EMBL/GenBank/DDBJ whole genome shotgun (WGS) entry which is preliminary data.</text>
</comment>
<keyword evidence="3" id="KW-0238">DNA-binding</keyword>